<dbReference type="GO" id="GO:0003677">
    <property type="term" value="F:DNA binding"/>
    <property type="evidence" value="ECO:0007669"/>
    <property type="project" value="UniProtKB-KW"/>
</dbReference>
<comment type="caution">
    <text evidence="6">The sequence shown here is derived from an EMBL/GenBank/DDBJ whole genome shotgun (WGS) entry which is preliminary data.</text>
</comment>
<dbReference type="InterPro" id="IPR009061">
    <property type="entry name" value="DNA-bd_dom_put_sf"/>
</dbReference>
<feature type="domain" description="HTH merR-type" evidence="5">
    <location>
        <begin position="7"/>
        <end position="75"/>
    </location>
</feature>
<dbReference type="SMART" id="SM00422">
    <property type="entry name" value="HTH_MERR"/>
    <property type="match status" value="1"/>
</dbReference>
<dbReference type="GO" id="GO:0051537">
    <property type="term" value="F:2 iron, 2 sulfur cluster binding"/>
    <property type="evidence" value="ECO:0007669"/>
    <property type="project" value="UniProtKB-KW"/>
</dbReference>
<dbReference type="InterPro" id="IPR010211">
    <property type="entry name" value="Redox-sen_tscrpt-act_SoxR"/>
</dbReference>
<dbReference type="PANTHER" id="PTHR30204">
    <property type="entry name" value="REDOX-CYCLING DRUG-SENSING TRANSCRIPTIONAL ACTIVATOR SOXR"/>
    <property type="match status" value="1"/>
</dbReference>
<evidence type="ECO:0000256" key="2">
    <source>
        <dbReference type="ARBA" id="ARBA00023004"/>
    </source>
</evidence>
<dbReference type="GO" id="GO:0003700">
    <property type="term" value="F:DNA-binding transcription factor activity"/>
    <property type="evidence" value="ECO:0007669"/>
    <property type="project" value="InterPro"/>
</dbReference>
<accession>A0A4R5D6K0</accession>
<reference evidence="6 7" key="1">
    <citation type="submission" date="2019-03" db="EMBL/GenBank/DDBJ databases">
        <title>Draft genome sequences of novel Actinobacteria.</title>
        <authorList>
            <person name="Sahin N."/>
            <person name="Ay H."/>
            <person name="Saygin H."/>
        </authorList>
    </citation>
    <scope>NUCLEOTIDE SEQUENCE [LARGE SCALE GENOMIC DNA]</scope>
    <source>
        <strain evidence="6 7">5K138</strain>
    </source>
</reference>
<protein>
    <submittedName>
        <fullName evidence="6">Redox-sensitive transcriptional activator SoxR</fullName>
    </submittedName>
</protein>
<evidence type="ECO:0000256" key="1">
    <source>
        <dbReference type="ARBA" id="ARBA00022714"/>
    </source>
</evidence>
<evidence type="ECO:0000256" key="4">
    <source>
        <dbReference type="ARBA" id="ARBA00023125"/>
    </source>
</evidence>
<dbReference type="RefSeq" id="WP_131897680.1">
    <property type="nucleotide sequence ID" value="NZ_SMKZ01000030.1"/>
</dbReference>
<dbReference type="Proteomes" id="UP000294739">
    <property type="component" value="Unassembled WGS sequence"/>
</dbReference>
<keyword evidence="7" id="KW-1185">Reference proteome</keyword>
<dbReference type="InParanoid" id="A0A4R5D6K0"/>
<keyword evidence="3" id="KW-0411">Iron-sulfur</keyword>
<dbReference type="OrthoDB" id="9802039at2"/>
<dbReference type="InterPro" id="IPR000551">
    <property type="entry name" value="MerR-type_HTH_dom"/>
</dbReference>
<dbReference type="PANTHER" id="PTHR30204:SF0">
    <property type="entry name" value="REDOX-SENSITIVE TRANSCRIPTIONAL ACTIVATOR SOXR"/>
    <property type="match status" value="1"/>
</dbReference>
<evidence type="ECO:0000313" key="6">
    <source>
        <dbReference type="EMBL" id="TDE07470.1"/>
    </source>
</evidence>
<organism evidence="6 7">
    <name type="scientific">Jiangella asiatica</name>
    <dbReference type="NCBI Taxonomy" id="2530372"/>
    <lineage>
        <taxon>Bacteria</taxon>
        <taxon>Bacillati</taxon>
        <taxon>Actinomycetota</taxon>
        <taxon>Actinomycetes</taxon>
        <taxon>Jiangellales</taxon>
        <taxon>Jiangellaceae</taxon>
        <taxon>Jiangella</taxon>
    </lineage>
</organism>
<evidence type="ECO:0000259" key="5">
    <source>
        <dbReference type="PROSITE" id="PS50937"/>
    </source>
</evidence>
<dbReference type="SUPFAM" id="SSF46955">
    <property type="entry name" value="Putative DNA-binding domain"/>
    <property type="match status" value="1"/>
</dbReference>
<keyword evidence="4" id="KW-0238">DNA-binding</keyword>
<sequence>MPGIPAELTIGELSERSGVPASTLRFYERLGLIRSRRTTGNQRRYEQAVLRHVAFIRASQSVGIPLAKIGEVLAFLPQGQAPTPQFWARASQCWGEEIDARIAAMRRTRDQFTRCAGCGCLSFDDCGLVA</sequence>
<dbReference type="EMBL" id="SMKZ01000030">
    <property type="protein sequence ID" value="TDE07470.1"/>
    <property type="molecule type" value="Genomic_DNA"/>
</dbReference>
<dbReference type="PROSITE" id="PS50937">
    <property type="entry name" value="HTH_MERR_2"/>
    <property type="match status" value="1"/>
</dbReference>
<dbReference type="Gene3D" id="1.10.1660.10">
    <property type="match status" value="1"/>
</dbReference>
<gene>
    <name evidence="6" type="primary">soxR</name>
    <name evidence="6" type="ORF">E1269_19750</name>
</gene>
<dbReference type="GO" id="GO:0006979">
    <property type="term" value="P:response to oxidative stress"/>
    <property type="evidence" value="ECO:0007669"/>
    <property type="project" value="InterPro"/>
</dbReference>
<proteinExistence type="predicted"/>
<name>A0A4R5D6K0_9ACTN</name>
<dbReference type="InterPro" id="IPR047057">
    <property type="entry name" value="MerR_fam"/>
</dbReference>
<keyword evidence="1" id="KW-0479">Metal-binding</keyword>
<dbReference type="Pfam" id="PF13411">
    <property type="entry name" value="MerR_1"/>
    <property type="match status" value="1"/>
</dbReference>
<dbReference type="AlphaFoldDB" id="A0A4R5D6K0"/>
<evidence type="ECO:0000313" key="7">
    <source>
        <dbReference type="Proteomes" id="UP000294739"/>
    </source>
</evidence>
<keyword evidence="2" id="KW-0408">Iron</keyword>
<evidence type="ECO:0000256" key="3">
    <source>
        <dbReference type="ARBA" id="ARBA00023014"/>
    </source>
</evidence>
<dbReference type="PRINTS" id="PR00040">
    <property type="entry name" value="HTHMERR"/>
</dbReference>
<keyword evidence="1" id="KW-0001">2Fe-2S</keyword>
<dbReference type="NCBIfam" id="TIGR01950">
    <property type="entry name" value="SoxR"/>
    <property type="match status" value="1"/>
</dbReference>